<dbReference type="SMART" id="SM00382">
    <property type="entry name" value="AAA"/>
    <property type="match status" value="1"/>
</dbReference>
<evidence type="ECO:0000313" key="11">
    <source>
        <dbReference type="Proteomes" id="UP000276437"/>
    </source>
</evidence>
<keyword evidence="6 10" id="KW-0067">ATP-binding</keyword>
<evidence type="ECO:0000256" key="1">
    <source>
        <dbReference type="ARBA" id="ARBA00004202"/>
    </source>
</evidence>
<dbReference type="PROSITE" id="PS50893">
    <property type="entry name" value="ABC_TRANSPORTER_2"/>
    <property type="match status" value="1"/>
</dbReference>
<evidence type="ECO:0000256" key="8">
    <source>
        <dbReference type="ARBA" id="ARBA00023136"/>
    </source>
</evidence>
<evidence type="ECO:0000256" key="6">
    <source>
        <dbReference type="ARBA" id="ARBA00022840"/>
    </source>
</evidence>
<feature type="domain" description="ABC transporter" evidence="9">
    <location>
        <begin position="6"/>
        <end position="239"/>
    </location>
</feature>
<accession>A0A348AHH3</accession>
<dbReference type="InterPro" id="IPR027417">
    <property type="entry name" value="P-loop_NTPase"/>
</dbReference>
<dbReference type="PANTHER" id="PTHR43553">
    <property type="entry name" value="HEAVY METAL TRANSPORTER"/>
    <property type="match status" value="1"/>
</dbReference>
<dbReference type="Pfam" id="PF00005">
    <property type="entry name" value="ABC_tran"/>
    <property type="match status" value="1"/>
</dbReference>
<dbReference type="CDD" id="cd03225">
    <property type="entry name" value="ABC_cobalt_CbiO_domain1"/>
    <property type="match status" value="1"/>
</dbReference>
<keyword evidence="8" id="KW-0472">Membrane</keyword>
<reference evidence="10 11" key="1">
    <citation type="journal article" date="2018" name="Int. J. Syst. Evol. Microbiol.">
        <title>Methylomusa anaerophila gen. nov., sp. nov., an anaerobic methanol-utilizing bacterium isolated from a microbial fuel cell.</title>
        <authorList>
            <person name="Amano N."/>
            <person name="Yamamuro A."/>
            <person name="Miyahara M."/>
            <person name="Kouzuma A."/>
            <person name="Abe T."/>
            <person name="Watanabe K."/>
        </authorList>
    </citation>
    <scope>NUCLEOTIDE SEQUENCE [LARGE SCALE GENOMIC DNA]</scope>
    <source>
        <strain evidence="10 11">MMFC1</strain>
    </source>
</reference>
<keyword evidence="4" id="KW-1003">Cell membrane</keyword>
<sequence>MPETIIAMHNVSFDYKGGTQALKAVSLSVAAGEFVAVAGRNGSGKTTLTRLTMALIKPVGGVIKVCEKDITSCCPADMARRIGYVFQNPDRQIFRNTVVAEVAYGPEQIGFTKAETVKAVAEALAMTGLTSLAEAYPRTLTRGQKQKVAIASALAMRPEVLILDEPTSGQDPWETQTLMKLLTELNGRGMTIILVTHDMELIAGYASRVVVLSEGRKVFDGLPSSLFGGDYNVAEWGLALPTAAFLARKLKVAGESPADLDGLVNSLYRKLRTGGECHA</sequence>
<dbReference type="KEGG" id="mana:MAMMFC1_01172"/>
<dbReference type="GO" id="GO:0043190">
    <property type="term" value="C:ATP-binding cassette (ABC) transporter complex"/>
    <property type="evidence" value="ECO:0007669"/>
    <property type="project" value="TreeGrafter"/>
</dbReference>
<evidence type="ECO:0000259" key="9">
    <source>
        <dbReference type="PROSITE" id="PS50893"/>
    </source>
</evidence>
<dbReference type="PANTHER" id="PTHR43553:SF21">
    <property type="entry name" value="ABC TRANSPORTER ATP-BINDING PROTEIN MA_1418-RELATED"/>
    <property type="match status" value="1"/>
</dbReference>
<evidence type="ECO:0000256" key="2">
    <source>
        <dbReference type="ARBA" id="ARBA00005417"/>
    </source>
</evidence>
<dbReference type="InterPro" id="IPR050095">
    <property type="entry name" value="ECF_ABC_transporter_ATP-bd"/>
</dbReference>
<comment type="subcellular location">
    <subcellularLocation>
        <location evidence="1">Cell membrane</location>
        <topology evidence="1">Peripheral membrane protein</topology>
    </subcellularLocation>
</comment>
<organism evidence="10 11">
    <name type="scientific">Methylomusa anaerophila</name>
    <dbReference type="NCBI Taxonomy" id="1930071"/>
    <lineage>
        <taxon>Bacteria</taxon>
        <taxon>Bacillati</taxon>
        <taxon>Bacillota</taxon>
        <taxon>Negativicutes</taxon>
        <taxon>Selenomonadales</taxon>
        <taxon>Sporomusaceae</taxon>
        <taxon>Methylomusa</taxon>
    </lineage>
</organism>
<evidence type="ECO:0000256" key="7">
    <source>
        <dbReference type="ARBA" id="ARBA00022967"/>
    </source>
</evidence>
<dbReference type="GO" id="GO:0016887">
    <property type="term" value="F:ATP hydrolysis activity"/>
    <property type="evidence" value="ECO:0007669"/>
    <property type="project" value="InterPro"/>
</dbReference>
<dbReference type="SUPFAM" id="SSF52540">
    <property type="entry name" value="P-loop containing nucleoside triphosphate hydrolases"/>
    <property type="match status" value="1"/>
</dbReference>
<dbReference type="InterPro" id="IPR003593">
    <property type="entry name" value="AAA+_ATPase"/>
</dbReference>
<dbReference type="InterPro" id="IPR015856">
    <property type="entry name" value="ABC_transpr_CbiO/EcfA_su"/>
</dbReference>
<evidence type="ECO:0000256" key="5">
    <source>
        <dbReference type="ARBA" id="ARBA00022741"/>
    </source>
</evidence>
<dbReference type="EMBL" id="AP018449">
    <property type="protein sequence ID" value="BBB90521.1"/>
    <property type="molecule type" value="Genomic_DNA"/>
</dbReference>
<dbReference type="RefSeq" id="WP_232035693.1">
    <property type="nucleotide sequence ID" value="NZ_AP018449.1"/>
</dbReference>
<keyword evidence="10" id="KW-0378">Hydrolase</keyword>
<dbReference type="GO" id="GO:0042626">
    <property type="term" value="F:ATPase-coupled transmembrane transporter activity"/>
    <property type="evidence" value="ECO:0007669"/>
    <property type="project" value="TreeGrafter"/>
</dbReference>
<keyword evidence="3" id="KW-0813">Transport</keyword>
<dbReference type="InterPro" id="IPR003439">
    <property type="entry name" value="ABC_transporter-like_ATP-bd"/>
</dbReference>
<dbReference type="GO" id="GO:0005524">
    <property type="term" value="F:ATP binding"/>
    <property type="evidence" value="ECO:0007669"/>
    <property type="project" value="UniProtKB-KW"/>
</dbReference>
<dbReference type="AlphaFoldDB" id="A0A348AHH3"/>
<dbReference type="FunFam" id="3.40.50.300:FF:000224">
    <property type="entry name" value="Energy-coupling factor transporter ATP-binding protein EcfA"/>
    <property type="match status" value="1"/>
</dbReference>
<keyword evidence="7" id="KW-1278">Translocase</keyword>
<proteinExistence type="inferred from homology"/>
<keyword evidence="5" id="KW-0547">Nucleotide-binding</keyword>
<gene>
    <name evidence="10" type="primary">ecfA2_1</name>
    <name evidence="10" type="ORF">MAMMFC1_01172</name>
</gene>
<evidence type="ECO:0000313" key="10">
    <source>
        <dbReference type="EMBL" id="BBB90521.1"/>
    </source>
</evidence>
<name>A0A348AHH3_9FIRM</name>
<dbReference type="EC" id="3.6.3.-" evidence="10"/>
<protein>
    <submittedName>
        <fullName evidence="10">Energy-coupling factor transporter ATP-binding protein EcfA2</fullName>
        <ecNumber evidence="10">3.6.3.-</ecNumber>
    </submittedName>
</protein>
<evidence type="ECO:0000256" key="4">
    <source>
        <dbReference type="ARBA" id="ARBA00022475"/>
    </source>
</evidence>
<dbReference type="Gene3D" id="3.40.50.300">
    <property type="entry name" value="P-loop containing nucleotide triphosphate hydrolases"/>
    <property type="match status" value="1"/>
</dbReference>
<comment type="similarity">
    <text evidence="2">Belongs to the ABC transporter superfamily.</text>
</comment>
<dbReference type="Proteomes" id="UP000276437">
    <property type="component" value="Chromosome"/>
</dbReference>
<evidence type="ECO:0000256" key="3">
    <source>
        <dbReference type="ARBA" id="ARBA00022448"/>
    </source>
</evidence>
<keyword evidence="11" id="KW-1185">Reference proteome</keyword>